<evidence type="ECO:0000256" key="1">
    <source>
        <dbReference type="ARBA" id="ARBA00023118"/>
    </source>
</evidence>
<proteinExistence type="predicted"/>
<evidence type="ECO:0000313" key="4">
    <source>
        <dbReference type="Proteomes" id="UP000194800"/>
    </source>
</evidence>
<dbReference type="OrthoDB" id="5704083at2"/>
<dbReference type="NCBIfam" id="TIGR02593">
    <property type="entry name" value="CRISPR_cas5"/>
    <property type="match status" value="1"/>
</dbReference>
<dbReference type="AlphaFoldDB" id="A0A242NIU8"/>
<dbReference type="Proteomes" id="UP000194800">
    <property type="component" value="Unassembled WGS sequence"/>
</dbReference>
<dbReference type="GO" id="GO:0003723">
    <property type="term" value="F:RNA binding"/>
    <property type="evidence" value="ECO:0007669"/>
    <property type="project" value="InterPro"/>
</dbReference>
<dbReference type="InterPro" id="IPR021124">
    <property type="entry name" value="CRISPR-assoc_prot_Cas5"/>
</dbReference>
<reference evidence="4 5" key="1">
    <citation type="submission" date="2017-03" db="EMBL/GenBank/DDBJ databases">
        <title>Comparative genomics of honeybee gut symbionts reveal geographically distinct and subgroup specific antibiotic resistance.</title>
        <authorList>
            <person name="Ludvigsen J."/>
            <person name="Porcellato D."/>
            <person name="Labee-Lund T.M."/>
            <person name="Amdam G.V."/>
            <person name="Rudi K."/>
        </authorList>
    </citation>
    <scope>NUCLEOTIDE SEQUENCE [LARGE SCALE GENOMIC DNA]</scope>
    <source>
        <strain evidence="2 5">A-7-12</strain>
        <strain evidence="3 4">A-9-12</strain>
    </source>
</reference>
<dbReference type="Proteomes" id="UP000194977">
    <property type="component" value="Unassembled WGS sequence"/>
</dbReference>
<dbReference type="Pfam" id="PF09704">
    <property type="entry name" value="Cas_Cas5d"/>
    <property type="match status" value="1"/>
</dbReference>
<dbReference type="GO" id="GO:0051607">
    <property type="term" value="P:defense response to virus"/>
    <property type="evidence" value="ECO:0007669"/>
    <property type="project" value="UniProtKB-KW"/>
</dbReference>
<evidence type="ECO:0000313" key="2">
    <source>
        <dbReference type="EMBL" id="OTP99509.1"/>
    </source>
</evidence>
<dbReference type="NCBIfam" id="TIGR01868">
    <property type="entry name" value="casD_Cas5e"/>
    <property type="match status" value="1"/>
</dbReference>
<keyword evidence="4" id="KW-1185">Reference proteome</keyword>
<dbReference type="RefSeq" id="WP_086300962.1">
    <property type="nucleotide sequence ID" value="NZ_MZNE01000024.1"/>
</dbReference>
<evidence type="ECO:0000313" key="5">
    <source>
        <dbReference type="Proteomes" id="UP000194977"/>
    </source>
</evidence>
<gene>
    <name evidence="3" type="ORF">B6C91_02475</name>
    <name evidence="2" type="ORF">B6D08_07450</name>
</gene>
<dbReference type="InterPro" id="IPR010147">
    <property type="entry name" value="CRISPR-assoc_prot_CasD"/>
</dbReference>
<protein>
    <submittedName>
        <fullName evidence="2">Type I-E CRISPR-associated protein Cas5/CasD</fullName>
    </submittedName>
</protein>
<accession>A0A242NIU8</accession>
<dbReference type="EMBL" id="NARP01000016">
    <property type="protein sequence ID" value="OTP99509.1"/>
    <property type="molecule type" value="Genomic_DNA"/>
</dbReference>
<dbReference type="GO" id="GO:0043571">
    <property type="term" value="P:maintenance of CRISPR repeat elements"/>
    <property type="evidence" value="ECO:0007669"/>
    <property type="project" value="InterPro"/>
</dbReference>
<organism evidence="2 5">
    <name type="scientific">Gilliamella apicola</name>
    <dbReference type="NCBI Taxonomy" id="1196095"/>
    <lineage>
        <taxon>Bacteria</taxon>
        <taxon>Pseudomonadati</taxon>
        <taxon>Pseudomonadota</taxon>
        <taxon>Gammaproteobacteria</taxon>
        <taxon>Orbales</taxon>
        <taxon>Orbaceae</taxon>
        <taxon>Gilliamella</taxon>
    </lineage>
</organism>
<name>A0A242NIU8_9GAMM</name>
<sequence>MIDHLIFQIYAPFTSWGEPAVGEIRHSNIIPSRSALLGLVSAALGIRRDDNQIDNFNQHYYFAIRPFIANNSWFRDFHTVQAPRANKKQVWHTRFDEIRQNLLDLETLLSQREYYNDVYYQIVMSETENAPYSLTQIQQALLNPVFPLYAGRKNSPLSLPLSPILYQGTLSEAFIFADKHYQECHRQDPVLNKLLKSKANEYYWEQVNQEDHFKVIKIQLRQDQPISRERWQFSYRQQFSGNLKGSE</sequence>
<dbReference type="InterPro" id="IPR013422">
    <property type="entry name" value="CRISPR-assoc_prot_Cas5_N"/>
</dbReference>
<evidence type="ECO:0000313" key="3">
    <source>
        <dbReference type="EMBL" id="OTQ11380.1"/>
    </source>
</evidence>
<keyword evidence="1" id="KW-0051">Antiviral defense</keyword>
<comment type="caution">
    <text evidence="2">The sequence shown here is derived from an EMBL/GenBank/DDBJ whole genome shotgun (WGS) entry which is preliminary data.</text>
</comment>
<dbReference type="EMBL" id="NART01000006">
    <property type="protein sequence ID" value="OTQ11380.1"/>
    <property type="molecule type" value="Genomic_DNA"/>
</dbReference>
<dbReference type="CDD" id="cd09645">
    <property type="entry name" value="Cas5_I-E"/>
    <property type="match status" value="1"/>
</dbReference>
<dbReference type="Gene3D" id="3.30.70.2660">
    <property type="match status" value="1"/>
</dbReference>